<dbReference type="GO" id="GO:0000445">
    <property type="term" value="C:THO complex part of transcription export complex"/>
    <property type="evidence" value="ECO:0007669"/>
    <property type="project" value="TreeGrafter"/>
</dbReference>
<evidence type="ECO:0000313" key="6">
    <source>
        <dbReference type="Proteomes" id="UP001194580"/>
    </source>
</evidence>
<gene>
    <name evidence="5" type="ORF">BGZ95_011035</name>
</gene>
<keyword evidence="3" id="KW-0539">Nucleus</keyword>
<dbReference type="InterPro" id="IPR019163">
    <property type="entry name" value="THO_Thoc5"/>
</dbReference>
<dbReference type="GO" id="GO:0006406">
    <property type="term" value="P:mRNA export from nucleus"/>
    <property type="evidence" value="ECO:0007669"/>
    <property type="project" value="TreeGrafter"/>
</dbReference>
<reference evidence="5" key="1">
    <citation type="journal article" date="2020" name="Fungal Divers.">
        <title>Resolving the Mortierellaceae phylogeny through synthesis of multi-gene phylogenetics and phylogenomics.</title>
        <authorList>
            <person name="Vandepol N."/>
            <person name="Liber J."/>
            <person name="Desiro A."/>
            <person name="Na H."/>
            <person name="Kennedy M."/>
            <person name="Barry K."/>
            <person name="Grigoriev I.V."/>
            <person name="Miller A.N."/>
            <person name="O'Donnell K."/>
            <person name="Stajich J.E."/>
            <person name="Bonito G."/>
        </authorList>
    </citation>
    <scope>NUCLEOTIDE SEQUENCE</scope>
    <source>
        <strain evidence="5">NRRL 28262</strain>
    </source>
</reference>
<feature type="compositionally biased region" description="Acidic residues" evidence="4">
    <location>
        <begin position="737"/>
        <end position="754"/>
    </location>
</feature>
<comment type="similarity">
    <text evidence="2">Belongs to the THOC5 family.</text>
</comment>
<organism evidence="5 6">
    <name type="scientific">Linnemannia exigua</name>
    <dbReference type="NCBI Taxonomy" id="604196"/>
    <lineage>
        <taxon>Eukaryota</taxon>
        <taxon>Fungi</taxon>
        <taxon>Fungi incertae sedis</taxon>
        <taxon>Mucoromycota</taxon>
        <taxon>Mortierellomycotina</taxon>
        <taxon>Mortierellomycetes</taxon>
        <taxon>Mortierellales</taxon>
        <taxon>Mortierellaceae</taxon>
        <taxon>Linnemannia</taxon>
    </lineage>
</organism>
<dbReference type="Pfam" id="PF09766">
    <property type="entry name" value="FmiP_Thoc5"/>
    <property type="match status" value="2"/>
</dbReference>
<dbReference type="EMBL" id="JAAAIL010000792">
    <property type="protein sequence ID" value="KAG0273153.1"/>
    <property type="molecule type" value="Genomic_DNA"/>
</dbReference>
<accession>A0AAD4DAG2</accession>
<comment type="subcellular location">
    <subcellularLocation>
        <location evidence="1">Nucleus</location>
    </subcellularLocation>
</comment>
<comment type="caution">
    <text evidence="5">The sequence shown here is derived from an EMBL/GenBank/DDBJ whole genome shotgun (WGS) entry which is preliminary data.</text>
</comment>
<proteinExistence type="inferred from homology"/>
<evidence type="ECO:0000256" key="3">
    <source>
        <dbReference type="ARBA" id="ARBA00023242"/>
    </source>
</evidence>
<feature type="region of interest" description="Disordered" evidence="4">
    <location>
        <begin position="402"/>
        <end position="427"/>
    </location>
</feature>
<evidence type="ECO:0000256" key="4">
    <source>
        <dbReference type="SAM" id="MobiDB-lite"/>
    </source>
</evidence>
<evidence type="ECO:0000313" key="5">
    <source>
        <dbReference type="EMBL" id="KAG0273153.1"/>
    </source>
</evidence>
<dbReference type="PANTHER" id="PTHR13375:SF3">
    <property type="entry name" value="THO COMPLEX SUBUNIT 5 HOMOLOG"/>
    <property type="match status" value="1"/>
</dbReference>
<evidence type="ECO:0008006" key="7">
    <source>
        <dbReference type="Google" id="ProtNLM"/>
    </source>
</evidence>
<dbReference type="PANTHER" id="PTHR13375">
    <property type="entry name" value="FMS INTERACTING PROTEIN"/>
    <property type="match status" value="1"/>
</dbReference>
<keyword evidence="6" id="KW-1185">Reference proteome</keyword>
<dbReference type="GO" id="GO:0003729">
    <property type="term" value="F:mRNA binding"/>
    <property type="evidence" value="ECO:0007669"/>
    <property type="project" value="TreeGrafter"/>
</dbReference>
<dbReference type="Proteomes" id="UP001194580">
    <property type="component" value="Unassembled WGS sequence"/>
</dbReference>
<protein>
    <recommendedName>
        <fullName evidence="7">THO complex subunit 5</fullName>
    </recommendedName>
</protein>
<sequence length="835" mass="91535">MTAADNKYPESVSRICGELQNLSTQMLELRRTQPEFAPAPSAAAGASRDDDSAMDVDQDETPFVINPTLQKRLHEGVVEGHRNLALLKNLNRQIHQQGRTLRNELTEQKLSVGKVDLGFQNIKYQRKYLLNEIARCHDMETFYQDVPLVTMDEFREKAPENLNNATTDEHQLMLNRLQFELEERKRYDAEKRRLLAVKVQLTKANKARKAQLNKVETQLETYIQSSQALQDLFQEPVEPIQSHQEIINTNGGAGSSNNQDANGVSKAAAAAGGVGAGGALGITGVASPMVSSPAHSQDLRAANDIELVAPMRLGTTELLKRNDVAQLLPQPLYVLFRQACAFSATFGDEVRAEIQGDIAAAQVEARVLATAQQTASLPKNTQNGSARAGAVGGAVFNADSPMLQKDGQAEDDDVREKERRGSESEVQNQYERFPLDVIIKVKKDALVSSHTIAHLRFGYLMRLGIVVVAVDSAPGILKLDPSLLLQELFPKDFGEICPNPEAAFMGLTPFDTLISGDGCVGEQGSDLQLDIKKAGGYAYRWAQELCGLEFLGPISQGWGPISGTELENLAVEDMASFSQAVLSGHGNRRAFLSQVIRMIRNRRRAWKSLERQLEDLDRGVIPTLKGRALEFALGMAQPVSNARHKVTISKWQTTTDGAPSKGATMYKVQLVMPDPTLSARSSVIAKVVVVEANVEIALSYIERVPRWELKPGPGFPSTMRTSSVVANVNTRQRDLADGDAGEEEAEEEEEEAEDGVNMLVDRSESNVPSPAPKANNHEDEVKDRSPFLDSLMSTVNTELPAALYGGEPGERNMLLSVQLTRIVTDLSTVLDTLSY</sequence>
<feature type="region of interest" description="Disordered" evidence="4">
    <location>
        <begin position="36"/>
        <end position="55"/>
    </location>
</feature>
<evidence type="ECO:0000256" key="1">
    <source>
        <dbReference type="ARBA" id="ARBA00004123"/>
    </source>
</evidence>
<dbReference type="AlphaFoldDB" id="A0AAD4DAG2"/>
<feature type="compositionally biased region" description="Basic and acidic residues" evidence="4">
    <location>
        <begin position="414"/>
        <end position="423"/>
    </location>
</feature>
<feature type="region of interest" description="Disordered" evidence="4">
    <location>
        <begin position="730"/>
        <end position="782"/>
    </location>
</feature>
<name>A0AAD4DAG2_9FUNG</name>
<evidence type="ECO:0000256" key="2">
    <source>
        <dbReference type="ARBA" id="ARBA00008044"/>
    </source>
</evidence>